<proteinExistence type="predicted"/>
<protein>
    <submittedName>
        <fullName evidence="2">Uncharacterized protein</fullName>
    </submittedName>
</protein>
<organism evidence="2 3">
    <name type="scientific">Paenibacillus vini</name>
    <dbReference type="NCBI Taxonomy" id="1476024"/>
    <lineage>
        <taxon>Bacteria</taxon>
        <taxon>Bacillati</taxon>
        <taxon>Bacillota</taxon>
        <taxon>Bacilli</taxon>
        <taxon>Bacillales</taxon>
        <taxon>Paenibacillaceae</taxon>
        <taxon>Paenibacillus</taxon>
    </lineage>
</organism>
<name>A0ABQ4M5L4_9BACL</name>
<evidence type="ECO:0000313" key="3">
    <source>
        <dbReference type="Proteomes" id="UP000679992"/>
    </source>
</evidence>
<evidence type="ECO:0000313" key="2">
    <source>
        <dbReference type="EMBL" id="GIP51247.1"/>
    </source>
</evidence>
<feature type="compositionally biased region" description="Basic and acidic residues" evidence="1">
    <location>
        <begin position="33"/>
        <end position="55"/>
    </location>
</feature>
<keyword evidence="3" id="KW-1185">Reference proteome</keyword>
<gene>
    <name evidence="2" type="ORF">J42TS3_02820</name>
</gene>
<sequence length="73" mass="8346">MLRQPLDLRAYLGLKDLKDLPGRTGIQGQSDPRGLREQQDSKGLREKQGPKDLGESRVFQAQEYGQYFLPRTT</sequence>
<dbReference type="EMBL" id="BOSL01000001">
    <property type="protein sequence ID" value="GIP51247.1"/>
    <property type="molecule type" value="Genomic_DNA"/>
</dbReference>
<comment type="caution">
    <text evidence="2">The sequence shown here is derived from an EMBL/GenBank/DDBJ whole genome shotgun (WGS) entry which is preliminary data.</text>
</comment>
<reference evidence="2 3" key="1">
    <citation type="submission" date="2021-03" db="EMBL/GenBank/DDBJ databases">
        <title>Antimicrobial resistance genes in bacteria isolated from Japanese honey, and their potential for conferring macrolide and lincosamide resistance in the American foulbrood pathogen Paenibacillus larvae.</title>
        <authorList>
            <person name="Okamoto M."/>
            <person name="Kumagai M."/>
            <person name="Kanamori H."/>
            <person name="Takamatsu D."/>
        </authorList>
    </citation>
    <scope>NUCLEOTIDE SEQUENCE [LARGE SCALE GENOMIC DNA]</scope>
    <source>
        <strain evidence="2 3">J42TS3</strain>
    </source>
</reference>
<accession>A0ABQ4M5L4</accession>
<dbReference type="Proteomes" id="UP000679992">
    <property type="component" value="Unassembled WGS sequence"/>
</dbReference>
<feature type="region of interest" description="Disordered" evidence="1">
    <location>
        <begin position="18"/>
        <end position="57"/>
    </location>
</feature>
<evidence type="ECO:0000256" key="1">
    <source>
        <dbReference type="SAM" id="MobiDB-lite"/>
    </source>
</evidence>